<dbReference type="EMBL" id="CP063189">
    <property type="protein sequence ID" value="WCZ32200.1"/>
    <property type="molecule type" value="Genomic_DNA"/>
</dbReference>
<gene>
    <name evidence="2" type="ORF">CMASS_03740</name>
</gene>
<name>A0ABY7U687_9CORY</name>
<protein>
    <submittedName>
        <fullName evidence="2">Uncharacterized protein</fullName>
    </submittedName>
</protein>
<evidence type="ECO:0000256" key="1">
    <source>
        <dbReference type="SAM" id="Phobius"/>
    </source>
</evidence>
<evidence type="ECO:0000313" key="2">
    <source>
        <dbReference type="EMBL" id="WCZ32200.1"/>
    </source>
</evidence>
<proteinExistence type="predicted"/>
<evidence type="ECO:0000313" key="3">
    <source>
        <dbReference type="Proteomes" id="UP001220064"/>
    </source>
</evidence>
<keyword evidence="1" id="KW-0812">Transmembrane</keyword>
<sequence>MITSAVLRDAPLAINHVAVLAQTYGDKPIGPEFGKASPIGLLIMVLLAIAVIFAGWSFHRRYSRFRRRSLFAQRHGIDPFDEEKLDAAMREAGIYDRRKKSKF</sequence>
<keyword evidence="1" id="KW-0472">Membrane</keyword>
<keyword evidence="3" id="KW-1185">Reference proteome</keyword>
<reference evidence="2 3" key="1">
    <citation type="submission" date="2020-10" db="EMBL/GenBank/DDBJ databases">
        <title>Complete genome sequence of Corynebacterium massiliense DSM 45435, type strain of Corynebacterium massiliense.</title>
        <authorList>
            <person name="Busche T."/>
            <person name="Kalinowski J."/>
            <person name="Ruckert C."/>
        </authorList>
    </citation>
    <scope>NUCLEOTIDE SEQUENCE [LARGE SCALE GENOMIC DNA]</scope>
    <source>
        <strain evidence="2 3">DSM 45435</strain>
    </source>
</reference>
<accession>A0ABY7U687</accession>
<dbReference type="RefSeq" id="WP_022862779.1">
    <property type="nucleotide sequence ID" value="NZ_ATVG01000004.1"/>
</dbReference>
<dbReference type="Proteomes" id="UP001220064">
    <property type="component" value="Chromosome"/>
</dbReference>
<organism evidence="2 3">
    <name type="scientific">Corynebacterium massiliense DSM 45435</name>
    <dbReference type="NCBI Taxonomy" id="1121364"/>
    <lineage>
        <taxon>Bacteria</taxon>
        <taxon>Bacillati</taxon>
        <taxon>Actinomycetota</taxon>
        <taxon>Actinomycetes</taxon>
        <taxon>Mycobacteriales</taxon>
        <taxon>Corynebacteriaceae</taxon>
        <taxon>Corynebacterium</taxon>
    </lineage>
</organism>
<keyword evidence="1" id="KW-1133">Transmembrane helix</keyword>
<feature type="transmembrane region" description="Helical" evidence="1">
    <location>
        <begin position="39"/>
        <end position="58"/>
    </location>
</feature>